<reference evidence="3" key="1">
    <citation type="submission" date="2011-07" db="EMBL/GenBank/DDBJ databases">
        <authorList>
            <consortium name="Caenorhabditis brenneri Sequencing and Analysis Consortium"/>
            <person name="Wilson R.K."/>
        </authorList>
    </citation>
    <scope>NUCLEOTIDE SEQUENCE [LARGE SCALE GENOMIC DNA]</scope>
    <source>
        <strain evidence="3">PB2801</strain>
    </source>
</reference>
<accession>G0NCZ7</accession>
<name>G0NCZ7_CAEBE</name>
<dbReference type="InParanoid" id="G0NCZ7"/>
<dbReference type="Proteomes" id="UP000008068">
    <property type="component" value="Unassembled WGS sequence"/>
</dbReference>
<keyword evidence="3" id="KW-1185">Reference proteome</keyword>
<gene>
    <name evidence="2" type="ORF">CAEBREN_16791</name>
</gene>
<dbReference type="HOGENOM" id="CLU_2186282_0_0_1"/>
<dbReference type="EMBL" id="GL379865">
    <property type="protein sequence ID" value="EGT57785.1"/>
    <property type="molecule type" value="Genomic_DNA"/>
</dbReference>
<evidence type="ECO:0000313" key="2">
    <source>
        <dbReference type="EMBL" id="EGT57785.1"/>
    </source>
</evidence>
<dbReference type="AlphaFoldDB" id="G0NCZ7"/>
<evidence type="ECO:0000313" key="3">
    <source>
        <dbReference type="Proteomes" id="UP000008068"/>
    </source>
</evidence>
<feature type="region of interest" description="Disordered" evidence="1">
    <location>
        <begin position="84"/>
        <end position="109"/>
    </location>
</feature>
<evidence type="ECO:0000256" key="1">
    <source>
        <dbReference type="SAM" id="MobiDB-lite"/>
    </source>
</evidence>
<proteinExistence type="predicted"/>
<organism evidence="3">
    <name type="scientific">Caenorhabditis brenneri</name>
    <name type="common">Nematode worm</name>
    <dbReference type="NCBI Taxonomy" id="135651"/>
    <lineage>
        <taxon>Eukaryota</taxon>
        <taxon>Metazoa</taxon>
        <taxon>Ecdysozoa</taxon>
        <taxon>Nematoda</taxon>
        <taxon>Chromadorea</taxon>
        <taxon>Rhabditida</taxon>
        <taxon>Rhabditina</taxon>
        <taxon>Rhabditomorpha</taxon>
        <taxon>Rhabditoidea</taxon>
        <taxon>Rhabditidae</taxon>
        <taxon>Peloderinae</taxon>
        <taxon>Caenorhabditis</taxon>
    </lineage>
</organism>
<sequence length="109" mass="12867">MKNLELDAFDALKKKEKTLDDLQKKIWRLRREWRLLKPKPEMPKEPPIEANREDALKCWCEAQQAEDEAIMRMESVFEQHGALVDRVKKAEENSDTSDSEQEGDKNNPR</sequence>
<protein>
    <submittedName>
        <fullName evidence="2">Uncharacterized protein</fullName>
    </submittedName>
</protein>